<protein>
    <submittedName>
        <fullName evidence="4">Glycosyltransferase family 4 protein</fullName>
    </submittedName>
</protein>
<feature type="domain" description="Glycosyltransferase subfamily 4-like N-terminal" evidence="2">
    <location>
        <begin position="14"/>
        <end position="191"/>
    </location>
</feature>
<dbReference type="InterPro" id="IPR001296">
    <property type="entry name" value="Glyco_trans_1"/>
</dbReference>
<dbReference type="Proteomes" id="UP000256321">
    <property type="component" value="Unassembled WGS sequence"/>
</dbReference>
<sequence>MKIVYCISDHSRAGGTERTLSIQANHFAEHGHDVHIVTTEIPQREKPAFEFSDKINFHNLNICYEAVNNSMSPVKIWNRIRKGKEHKRKLNELLHVLRPDFTISLFDHELSFLHSLKDGSLKILQYHFSRYSRAIELKYNGAPTYQKWFALTKEWRKQSFINHYDAFVVLTKEDAKDWKNIRNLHVITNAISFIPEKSSTCLNKQVISVGRLTVQKGYDMLLEAWNKVVQKHPDWQLAIYGQGEDYGKLQSIIQQYAIGDSVHIFPPTRDIADKYLNASIYVMSSRYEGFPMVLPEAMACGLPCISFAAPCGPSEIISQGEDGFITPVGDIQALSEKLSLLMGDEPLRCRMGEKARSNIMRYSVEQVMGQWENLFNKLLNSKS</sequence>
<dbReference type="CDD" id="cd03820">
    <property type="entry name" value="GT4_AmsD-like"/>
    <property type="match status" value="1"/>
</dbReference>
<dbReference type="AlphaFoldDB" id="A0A3D8HF93"/>
<evidence type="ECO:0000313" key="3">
    <source>
        <dbReference type="EMBL" id="MBC8601975.1"/>
    </source>
</evidence>
<reference evidence="3 6" key="2">
    <citation type="submission" date="2020-08" db="EMBL/GenBank/DDBJ databases">
        <title>Genome public.</title>
        <authorList>
            <person name="Liu C."/>
            <person name="Sun Q."/>
        </authorList>
    </citation>
    <scope>NUCLEOTIDE SEQUENCE [LARGE SCALE GENOMIC DNA]</scope>
    <source>
        <strain evidence="3 6">426_9</strain>
    </source>
</reference>
<accession>A0A3D8HF93</accession>
<keyword evidence="6" id="KW-1185">Reference proteome</keyword>
<name>A0A3D8HF93_9BACT</name>
<comment type="caution">
    <text evidence="4">The sequence shown here is derived from an EMBL/GenBank/DDBJ whole genome shotgun (WGS) entry which is preliminary data.</text>
</comment>
<dbReference type="Proteomes" id="UP000629596">
    <property type="component" value="Unassembled WGS sequence"/>
</dbReference>
<reference evidence="4 5" key="1">
    <citation type="submission" date="2018-07" db="EMBL/GenBank/DDBJ databases">
        <title>Parabacteroides acidifaciens nov. sp., isolated from human feces.</title>
        <authorList>
            <person name="Wang Y.J."/>
        </authorList>
    </citation>
    <scope>NUCLEOTIDE SEQUENCE [LARGE SCALE GENOMIC DNA]</scope>
    <source>
        <strain evidence="4 5">426-9</strain>
    </source>
</reference>
<evidence type="ECO:0000313" key="6">
    <source>
        <dbReference type="Proteomes" id="UP000629596"/>
    </source>
</evidence>
<dbReference type="RefSeq" id="WP_115499479.1">
    <property type="nucleotide sequence ID" value="NZ_JACRTI010000019.1"/>
</dbReference>
<evidence type="ECO:0000313" key="5">
    <source>
        <dbReference type="Proteomes" id="UP000256321"/>
    </source>
</evidence>
<dbReference type="Pfam" id="PF13439">
    <property type="entry name" value="Glyco_transf_4"/>
    <property type="match status" value="1"/>
</dbReference>
<evidence type="ECO:0000259" key="1">
    <source>
        <dbReference type="Pfam" id="PF00534"/>
    </source>
</evidence>
<dbReference type="InterPro" id="IPR028098">
    <property type="entry name" value="Glyco_trans_4-like_N"/>
</dbReference>
<dbReference type="EMBL" id="JACRTI010000019">
    <property type="protein sequence ID" value="MBC8601975.1"/>
    <property type="molecule type" value="Genomic_DNA"/>
</dbReference>
<keyword evidence="4" id="KW-0808">Transferase</keyword>
<dbReference type="SUPFAM" id="SSF53756">
    <property type="entry name" value="UDP-Glycosyltransferase/glycogen phosphorylase"/>
    <property type="match status" value="1"/>
</dbReference>
<gene>
    <name evidence="4" type="ORF">DWU89_09860</name>
    <name evidence="3" type="ORF">H8784_09630</name>
</gene>
<feature type="domain" description="Glycosyl transferase family 1" evidence="1">
    <location>
        <begin position="204"/>
        <end position="357"/>
    </location>
</feature>
<proteinExistence type="predicted"/>
<evidence type="ECO:0000259" key="2">
    <source>
        <dbReference type="Pfam" id="PF13439"/>
    </source>
</evidence>
<organism evidence="4 5">
    <name type="scientific">Parabacteroides acidifaciens</name>
    <dbReference type="NCBI Taxonomy" id="2290935"/>
    <lineage>
        <taxon>Bacteria</taxon>
        <taxon>Pseudomonadati</taxon>
        <taxon>Bacteroidota</taxon>
        <taxon>Bacteroidia</taxon>
        <taxon>Bacteroidales</taxon>
        <taxon>Tannerellaceae</taxon>
        <taxon>Parabacteroides</taxon>
    </lineage>
</organism>
<dbReference type="PANTHER" id="PTHR12526:SF630">
    <property type="entry name" value="GLYCOSYLTRANSFERASE"/>
    <property type="match status" value="1"/>
</dbReference>
<dbReference type="EMBL" id="QREV01000019">
    <property type="protein sequence ID" value="RDU49312.1"/>
    <property type="molecule type" value="Genomic_DNA"/>
</dbReference>
<dbReference type="GO" id="GO:0016757">
    <property type="term" value="F:glycosyltransferase activity"/>
    <property type="evidence" value="ECO:0007669"/>
    <property type="project" value="InterPro"/>
</dbReference>
<evidence type="ECO:0000313" key="4">
    <source>
        <dbReference type="EMBL" id="RDU49312.1"/>
    </source>
</evidence>
<dbReference type="Gene3D" id="3.40.50.2000">
    <property type="entry name" value="Glycogen Phosphorylase B"/>
    <property type="match status" value="2"/>
</dbReference>
<dbReference type="Pfam" id="PF00534">
    <property type="entry name" value="Glycos_transf_1"/>
    <property type="match status" value="1"/>
</dbReference>
<dbReference type="PANTHER" id="PTHR12526">
    <property type="entry name" value="GLYCOSYLTRANSFERASE"/>
    <property type="match status" value="1"/>
</dbReference>